<keyword evidence="1" id="KW-1133">Transmembrane helix</keyword>
<sequence>MGWRSFQCQSQIRESGWDDTGCEFLRTHSNHTGPKLDRLIQSLQTIKIQEFLYTLWGVCLYTLGLPFSTGFIWRERERERRKGDEKGDRGNKVGVEMFVGEEEFEIGVYYLSGIVLYGMTPNGITNLEPMLGQTVTG</sequence>
<organism evidence="2 3">
    <name type="scientific">Prunus armeniaca</name>
    <name type="common">Apricot</name>
    <name type="synonym">Armeniaca vulgaris</name>
    <dbReference type="NCBI Taxonomy" id="36596"/>
    <lineage>
        <taxon>Eukaryota</taxon>
        <taxon>Viridiplantae</taxon>
        <taxon>Streptophyta</taxon>
        <taxon>Embryophyta</taxon>
        <taxon>Tracheophyta</taxon>
        <taxon>Spermatophyta</taxon>
        <taxon>Magnoliopsida</taxon>
        <taxon>eudicotyledons</taxon>
        <taxon>Gunneridae</taxon>
        <taxon>Pentapetalae</taxon>
        <taxon>rosids</taxon>
        <taxon>fabids</taxon>
        <taxon>Rosales</taxon>
        <taxon>Rosaceae</taxon>
        <taxon>Amygdaloideae</taxon>
        <taxon>Amygdaleae</taxon>
        <taxon>Prunus</taxon>
    </lineage>
</organism>
<accession>A0A6J5Y5P0</accession>
<keyword evidence="1" id="KW-0472">Membrane</keyword>
<feature type="transmembrane region" description="Helical" evidence="1">
    <location>
        <begin position="51"/>
        <end position="73"/>
    </location>
</feature>
<dbReference type="Proteomes" id="UP000507245">
    <property type="component" value="Unassembled WGS sequence"/>
</dbReference>
<gene>
    <name evidence="2" type="ORF">ORAREDHAP_LOCUS45917</name>
</gene>
<evidence type="ECO:0000313" key="3">
    <source>
        <dbReference type="Proteomes" id="UP000507245"/>
    </source>
</evidence>
<dbReference type="AlphaFoldDB" id="A0A6J5Y5P0"/>
<protein>
    <submittedName>
        <fullName evidence="2">Uncharacterized protein</fullName>
    </submittedName>
</protein>
<dbReference type="EMBL" id="CAEKKB010000007">
    <property type="protein sequence ID" value="CAB4318794.1"/>
    <property type="molecule type" value="Genomic_DNA"/>
</dbReference>
<evidence type="ECO:0000313" key="2">
    <source>
        <dbReference type="EMBL" id="CAB4318794.1"/>
    </source>
</evidence>
<reference evidence="3" key="1">
    <citation type="journal article" date="2020" name="Genome Biol.">
        <title>Gamete binning: chromosome-level and haplotype-resolved genome assembly enabled by high-throughput single-cell sequencing of gamete genomes.</title>
        <authorList>
            <person name="Campoy J.A."/>
            <person name="Sun H."/>
            <person name="Goel M."/>
            <person name="Jiao W.-B."/>
            <person name="Folz-Donahue K."/>
            <person name="Wang N."/>
            <person name="Rubio M."/>
            <person name="Liu C."/>
            <person name="Kukat C."/>
            <person name="Ruiz D."/>
            <person name="Huettel B."/>
            <person name="Schneeberger K."/>
        </authorList>
    </citation>
    <scope>NUCLEOTIDE SEQUENCE [LARGE SCALE GENOMIC DNA]</scope>
    <source>
        <strain evidence="3">cv. Rojo Pasion</strain>
    </source>
</reference>
<keyword evidence="1" id="KW-0812">Transmembrane</keyword>
<evidence type="ECO:0000256" key="1">
    <source>
        <dbReference type="SAM" id="Phobius"/>
    </source>
</evidence>
<proteinExistence type="predicted"/>
<keyword evidence="3" id="KW-1185">Reference proteome</keyword>
<name>A0A6J5Y5P0_PRUAR</name>